<comment type="caution">
    <text evidence="1">The sequence shown here is derived from an EMBL/GenBank/DDBJ whole genome shotgun (WGS) entry which is preliminary data.</text>
</comment>
<accession>A0ABU0UKH1</accession>
<gene>
    <name evidence="1" type="ORF">QE408_002601</name>
</gene>
<proteinExistence type="predicted"/>
<evidence type="ECO:0008006" key="3">
    <source>
        <dbReference type="Google" id="ProtNLM"/>
    </source>
</evidence>
<organism evidence="1 2">
    <name type="scientific">Agrobacterium larrymoorei</name>
    <dbReference type="NCBI Taxonomy" id="160699"/>
    <lineage>
        <taxon>Bacteria</taxon>
        <taxon>Pseudomonadati</taxon>
        <taxon>Pseudomonadota</taxon>
        <taxon>Alphaproteobacteria</taxon>
        <taxon>Hyphomicrobiales</taxon>
        <taxon>Rhizobiaceae</taxon>
        <taxon>Rhizobium/Agrobacterium group</taxon>
        <taxon>Agrobacterium</taxon>
    </lineage>
</organism>
<dbReference type="EMBL" id="JAUTBL010000002">
    <property type="protein sequence ID" value="MDQ1185458.1"/>
    <property type="molecule type" value="Genomic_DNA"/>
</dbReference>
<protein>
    <recommendedName>
        <fullName evidence="3">DUF2971 domain-containing protein</fullName>
    </recommendedName>
</protein>
<evidence type="ECO:0000313" key="2">
    <source>
        <dbReference type="Proteomes" id="UP001224781"/>
    </source>
</evidence>
<name>A0ABU0UKH1_9HYPH</name>
<dbReference type="Proteomes" id="UP001224781">
    <property type="component" value="Unassembled WGS sequence"/>
</dbReference>
<keyword evidence="2" id="KW-1185">Reference proteome</keyword>
<evidence type="ECO:0000313" key="1">
    <source>
        <dbReference type="EMBL" id="MDQ1185458.1"/>
    </source>
</evidence>
<reference evidence="1 2" key="1">
    <citation type="submission" date="2023-07" db="EMBL/GenBank/DDBJ databases">
        <title>Functional and genomic diversity of the sorghum phyllosphere microbiome.</title>
        <authorList>
            <person name="Shade A."/>
        </authorList>
    </citation>
    <scope>NUCLEOTIDE SEQUENCE [LARGE SCALE GENOMIC DNA]</scope>
    <source>
        <strain evidence="1 2">SORGH_AS_1126</strain>
    </source>
</reference>
<sequence>MILFYYTSLRHGLSAIRERRLKVSRFDTLNDAYDHVNIFVREADDVEEHRRIKQQVLDQEGVICMSRTYEQPLLWGHYADNHRGMCLVFEVPEDNQWRDIDYVEHRPKVRRFGVNRFRDLSKSQLLDIAHTKYDGWEYEEEVRRLVFLDDYDFADDIHYQEFDDFMRFRGALFGSRCTISQKQLAALLAFDEGFHYSFTKPAGAAFRVRLDTDENRKRHLAENRWIRRRPNGELILDGRRVVW</sequence>